<dbReference type="Pfam" id="PF00561">
    <property type="entry name" value="Abhydrolase_1"/>
    <property type="match status" value="1"/>
</dbReference>
<dbReference type="AlphaFoldDB" id="A0A6N7LW08"/>
<name>A0A6N7LW08_9GAMM</name>
<comment type="caution">
    <text evidence="3">The sequence shown here is derived from an EMBL/GenBank/DDBJ whole genome shotgun (WGS) entry which is preliminary data.</text>
</comment>
<sequence length="322" mass="34836">MTTPTRGPIRALSLTLFLFSLSVSLPAQAGWFDWLYKDTYTQTRYPIVLSHGLFGFDDIAGYNYWYRIPEELRRSGADVYVTQVAAANSTEVRGEQLARQVEEILAATGAEKVNLIGHSHGGPTVRYVASVYPQYVASATAVAGPHTGARMADVLLGMQQALPLTGEVIGEIVNAAVSFLDLISSGGYEQDSLAAMYSLSTEGSAEFNSHHPEGLPQDACGEAPEQASNGVRYYSWSGAKPLTNALDISDAGMGLLALLYLGEKNDGLVSSCSSHLGLVIRDDYWMNHLDEVNQIAGLTSPFETNPATVFRQHANRLKNRGL</sequence>
<keyword evidence="3" id="KW-0378">Hydrolase</keyword>
<dbReference type="InterPro" id="IPR029058">
    <property type="entry name" value="AB_hydrolase_fold"/>
</dbReference>
<dbReference type="GO" id="GO:0016787">
    <property type="term" value="F:hydrolase activity"/>
    <property type="evidence" value="ECO:0007669"/>
    <property type="project" value="UniProtKB-KW"/>
</dbReference>
<evidence type="ECO:0000313" key="4">
    <source>
        <dbReference type="Proteomes" id="UP000469421"/>
    </source>
</evidence>
<organism evidence="3 4">
    <name type="scientific">Alcanivorax sediminis</name>
    <dbReference type="NCBI Taxonomy" id="2663008"/>
    <lineage>
        <taxon>Bacteria</taxon>
        <taxon>Pseudomonadati</taxon>
        <taxon>Pseudomonadota</taxon>
        <taxon>Gammaproteobacteria</taxon>
        <taxon>Oceanospirillales</taxon>
        <taxon>Alcanivoracaceae</taxon>
        <taxon>Alcanivorax</taxon>
    </lineage>
</organism>
<dbReference type="EMBL" id="WIRE01000001">
    <property type="protein sequence ID" value="MQX53566.1"/>
    <property type="molecule type" value="Genomic_DNA"/>
</dbReference>
<dbReference type="RefSeq" id="WP_153500944.1">
    <property type="nucleotide sequence ID" value="NZ_WIRE01000001.1"/>
</dbReference>
<keyword evidence="1" id="KW-0732">Signal</keyword>
<feature type="signal peptide" evidence="1">
    <location>
        <begin position="1"/>
        <end position="29"/>
    </location>
</feature>
<proteinExistence type="predicted"/>
<keyword evidence="4" id="KW-1185">Reference proteome</keyword>
<dbReference type="Gene3D" id="3.40.50.1820">
    <property type="entry name" value="alpha/beta hydrolase"/>
    <property type="match status" value="1"/>
</dbReference>
<feature type="domain" description="AB hydrolase-1" evidence="2">
    <location>
        <begin position="45"/>
        <end position="150"/>
    </location>
</feature>
<dbReference type="SUPFAM" id="SSF53474">
    <property type="entry name" value="alpha/beta-Hydrolases"/>
    <property type="match status" value="1"/>
</dbReference>
<gene>
    <name evidence="3" type="ORF">GFN93_09920</name>
</gene>
<evidence type="ECO:0000256" key="1">
    <source>
        <dbReference type="SAM" id="SignalP"/>
    </source>
</evidence>
<protein>
    <submittedName>
        <fullName evidence="3">Alpha/beta fold hydrolase</fullName>
    </submittedName>
</protein>
<reference evidence="3 4" key="1">
    <citation type="submission" date="2019-10" db="EMBL/GenBank/DDBJ databases">
        <title>Alcanivorax sp.PA15-N-34 draft genome sequence.</title>
        <authorList>
            <person name="Liao X."/>
            <person name="Shao Z."/>
        </authorList>
    </citation>
    <scope>NUCLEOTIDE SEQUENCE [LARGE SCALE GENOMIC DNA]</scope>
    <source>
        <strain evidence="3 4">PA15-N-34</strain>
    </source>
</reference>
<feature type="chain" id="PRO_5026858269" evidence="1">
    <location>
        <begin position="30"/>
        <end position="322"/>
    </location>
</feature>
<accession>A0A6N7LW08</accession>
<dbReference type="InterPro" id="IPR000073">
    <property type="entry name" value="AB_hydrolase_1"/>
</dbReference>
<evidence type="ECO:0000313" key="3">
    <source>
        <dbReference type="EMBL" id="MQX53566.1"/>
    </source>
</evidence>
<dbReference type="Proteomes" id="UP000469421">
    <property type="component" value="Unassembled WGS sequence"/>
</dbReference>
<evidence type="ECO:0000259" key="2">
    <source>
        <dbReference type="Pfam" id="PF00561"/>
    </source>
</evidence>